<dbReference type="Gene3D" id="3.40.50.300">
    <property type="entry name" value="P-loop containing nucleotide triphosphate hydrolases"/>
    <property type="match status" value="1"/>
</dbReference>
<evidence type="ECO:0000313" key="8">
    <source>
        <dbReference type="Proteomes" id="UP000054217"/>
    </source>
</evidence>
<dbReference type="OrthoDB" id="10253254at2759"/>
<dbReference type="GO" id="GO:0003723">
    <property type="term" value="F:RNA binding"/>
    <property type="evidence" value="ECO:0007669"/>
    <property type="project" value="TreeGrafter"/>
</dbReference>
<dbReference type="PANTHER" id="PTHR18934">
    <property type="entry name" value="ATP-DEPENDENT RNA HELICASE"/>
    <property type="match status" value="1"/>
</dbReference>
<keyword evidence="4" id="KW-0547">Nucleotide-binding</keyword>
<evidence type="ECO:0000256" key="4">
    <source>
        <dbReference type="ARBA" id="ARBA00022806"/>
    </source>
</evidence>
<dbReference type="GO" id="GO:0006397">
    <property type="term" value="P:mRNA processing"/>
    <property type="evidence" value="ECO:0007669"/>
    <property type="project" value="UniProtKB-KW"/>
</dbReference>
<dbReference type="STRING" id="870435.A0A0C3IUS9"/>
<evidence type="ECO:0000256" key="1">
    <source>
        <dbReference type="ARBA" id="ARBA00012552"/>
    </source>
</evidence>
<keyword evidence="4" id="KW-0347">Helicase</keyword>
<dbReference type="EMBL" id="KN831994">
    <property type="protein sequence ID" value="KIO00628.1"/>
    <property type="molecule type" value="Genomic_DNA"/>
</dbReference>
<dbReference type="EC" id="3.6.4.13" evidence="1"/>
<evidence type="ECO:0000256" key="6">
    <source>
        <dbReference type="ARBA" id="ARBA00047984"/>
    </source>
</evidence>
<evidence type="ECO:0000256" key="2">
    <source>
        <dbReference type="ARBA" id="ARBA00022664"/>
    </source>
</evidence>
<dbReference type="GO" id="GO:0005681">
    <property type="term" value="C:spliceosomal complex"/>
    <property type="evidence" value="ECO:0007669"/>
    <property type="project" value="TreeGrafter"/>
</dbReference>
<dbReference type="Proteomes" id="UP000054217">
    <property type="component" value="Unassembled WGS sequence"/>
</dbReference>
<evidence type="ECO:0000256" key="5">
    <source>
        <dbReference type="ARBA" id="ARBA00023187"/>
    </source>
</evidence>
<dbReference type="GO" id="GO:0008380">
    <property type="term" value="P:RNA splicing"/>
    <property type="evidence" value="ECO:0007669"/>
    <property type="project" value="UniProtKB-KW"/>
</dbReference>
<dbReference type="GO" id="GO:0016787">
    <property type="term" value="F:hydrolase activity"/>
    <property type="evidence" value="ECO:0007669"/>
    <property type="project" value="UniProtKB-KW"/>
</dbReference>
<keyword evidence="3" id="KW-0378">Hydrolase</keyword>
<name>A0A0C3IUS9_PISTI</name>
<keyword evidence="4" id="KW-0067">ATP-binding</keyword>
<accession>A0A0C3IUS9</accession>
<reference evidence="8" key="2">
    <citation type="submission" date="2015-01" db="EMBL/GenBank/DDBJ databases">
        <title>Evolutionary Origins and Diversification of the Mycorrhizal Mutualists.</title>
        <authorList>
            <consortium name="DOE Joint Genome Institute"/>
            <consortium name="Mycorrhizal Genomics Consortium"/>
            <person name="Kohler A."/>
            <person name="Kuo A."/>
            <person name="Nagy L.G."/>
            <person name="Floudas D."/>
            <person name="Copeland A."/>
            <person name="Barry K.W."/>
            <person name="Cichocki N."/>
            <person name="Veneault-Fourrey C."/>
            <person name="LaButti K."/>
            <person name="Lindquist E.A."/>
            <person name="Lipzen A."/>
            <person name="Lundell T."/>
            <person name="Morin E."/>
            <person name="Murat C."/>
            <person name="Riley R."/>
            <person name="Ohm R."/>
            <person name="Sun H."/>
            <person name="Tunlid A."/>
            <person name="Henrissat B."/>
            <person name="Grigoriev I.V."/>
            <person name="Hibbett D.S."/>
            <person name="Martin F."/>
        </authorList>
    </citation>
    <scope>NUCLEOTIDE SEQUENCE [LARGE SCALE GENOMIC DNA]</scope>
    <source>
        <strain evidence="8">Marx 270</strain>
    </source>
</reference>
<dbReference type="SUPFAM" id="SSF52540">
    <property type="entry name" value="P-loop containing nucleoside triphosphate hydrolases"/>
    <property type="match status" value="1"/>
</dbReference>
<keyword evidence="8" id="KW-1185">Reference proteome</keyword>
<dbReference type="HOGENOM" id="CLU_2373639_0_0_1"/>
<dbReference type="PANTHER" id="PTHR18934:SF109">
    <property type="entry name" value="ATP-DEPENDENT RNA HELICASE DHX15 HOMOLOG"/>
    <property type="match status" value="1"/>
</dbReference>
<keyword evidence="5" id="KW-0508">mRNA splicing</keyword>
<comment type="catalytic activity">
    <reaction evidence="6">
        <text>ATP + H2O = ADP + phosphate + H(+)</text>
        <dbReference type="Rhea" id="RHEA:13065"/>
        <dbReference type="ChEBI" id="CHEBI:15377"/>
        <dbReference type="ChEBI" id="CHEBI:15378"/>
        <dbReference type="ChEBI" id="CHEBI:30616"/>
        <dbReference type="ChEBI" id="CHEBI:43474"/>
        <dbReference type="ChEBI" id="CHEBI:456216"/>
        <dbReference type="EC" id="3.6.4.13"/>
    </reaction>
</comment>
<proteinExistence type="predicted"/>
<dbReference type="InParanoid" id="A0A0C3IUS9"/>
<dbReference type="AlphaFoldDB" id="A0A0C3IUS9"/>
<evidence type="ECO:0000313" key="7">
    <source>
        <dbReference type="EMBL" id="KIO00628.1"/>
    </source>
</evidence>
<dbReference type="GO" id="GO:0003724">
    <property type="term" value="F:RNA helicase activity"/>
    <property type="evidence" value="ECO:0007669"/>
    <property type="project" value="UniProtKB-EC"/>
</dbReference>
<dbReference type="InterPro" id="IPR027417">
    <property type="entry name" value="P-loop_NTPase"/>
</dbReference>
<evidence type="ECO:0000256" key="3">
    <source>
        <dbReference type="ARBA" id="ARBA00022801"/>
    </source>
</evidence>
<sequence length="95" mass="10600">MASRKTGANGAPTPATKEPLVGFVTRTVTGNQVRKALEHEVNPFTKALHTPQYRKILETRKKLPVYSQMDRFLKMFKDNQIIVIVGETGSGKTTQ</sequence>
<reference evidence="7 8" key="1">
    <citation type="submission" date="2014-04" db="EMBL/GenBank/DDBJ databases">
        <authorList>
            <consortium name="DOE Joint Genome Institute"/>
            <person name="Kuo A."/>
            <person name="Kohler A."/>
            <person name="Costa M.D."/>
            <person name="Nagy L.G."/>
            <person name="Floudas D."/>
            <person name="Copeland A."/>
            <person name="Barry K.W."/>
            <person name="Cichocki N."/>
            <person name="Veneault-Fourrey C."/>
            <person name="LaButti K."/>
            <person name="Lindquist E.A."/>
            <person name="Lipzen A."/>
            <person name="Lundell T."/>
            <person name="Morin E."/>
            <person name="Murat C."/>
            <person name="Sun H."/>
            <person name="Tunlid A."/>
            <person name="Henrissat B."/>
            <person name="Grigoriev I.V."/>
            <person name="Hibbett D.S."/>
            <person name="Martin F."/>
            <person name="Nordberg H.P."/>
            <person name="Cantor M.N."/>
            <person name="Hua S.X."/>
        </authorList>
    </citation>
    <scope>NUCLEOTIDE SEQUENCE [LARGE SCALE GENOMIC DNA]</scope>
    <source>
        <strain evidence="7 8">Marx 270</strain>
    </source>
</reference>
<protein>
    <recommendedName>
        <fullName evidence="1">RNA helicase</fullName>
        <ecNumber evidence="1">3.6.4.13</ecNumber>
    </recommendedName>
</protein>
<keyword evidence="2" id="KW-0507">mRNA processing</keyword>
<organism evidence="7 8">
    <name type="scientific">Pisolithus tinctorius Marx 270</name>
    <dbReference type="NCBI Taxonomy" id="870435"/>
    <lineage>
        <taxon>Eukaryota</taxon>
        <taxon>Fungi</taxon>
        <taxon>Dikarya</taxon>
        <taxon>Basidiomycota</taxon>
        <taxon>Agaricomycotina</taxon>
        <taxon>Agaricomycetes</taxon>
        <taxon>Agaricomycetidae</taxon>
        <taxon>Boletales</taxon>
        <taxon>Sclerodermatineae</taxon>
        <taxon>Pisolithaceae</taxon>
        <taxon>Pisolithus</taxon>
    </lineage>
</organism>
<gene>
    <name evidence="7" type="ORF">M404DRAFT_152126</name>
</gene>